<dbReference type="EMBL" id="UZAG01017770">
    <property type="protein sequence ID" value="VDO36545.1"/>
    <property type="molecule type" value="Genomic_DNA"/>
</dbReference>
<protein>
    <submittedName>
        <fullName evidence="1">Uncharacterized protein</fullName>
    </submittedName>
</protein>
<dbReference type="Proteomes" id="UP000280834">
    <property type="component" value="Unassembled WGS sequence"/>
</dbReference>
<reference evidence="1 2" key="1">
    <citation type="submission" date="2018-11" db="EMBL/GenBank/DDBJ databases">
        <authorList>
            <consortium name="Pathogen Informatics"/>
        </authorList>
    </citation>
    <scope>NUCLEOTIDE SEQUENCE [LARGE SCALE GENOMIC DNA]</scope>
</reference>
<accession>A0A3P7YH66</accession>
<evidence type="ECO:0000313" key="1">
    <source>
        <dbReference type="EMBL" id="VDO36545.1"/>
    </source>
</evidence>
<sequence length="64" mass="7446">MISASSLIHCLNSHSLLWLECIMTASLPAYRFRFSNFLCNMNNSSINKVNQQKKKRKTKTYVYA</sequence>
<evidence type="ECO:0000313" key="2">
    <source>
        <dbReference type="Proteomes" id="UP000280834"/>
    </source>
</evidence>
<name>A0A3P7YH66_9BILA</name>
<proteinExistence type="predicted"/>
<organism evidence="1 2">
    <name type="scientific">Brugia timori</name>
    <dbReference type="NCBI Taxonomy" id="42155"/>
    <lineage>
        <taxon>Eukaryota</taxon>
        <taxon>Metazoa</taxon>
        <taxon>Ecdysozoa</taxon>
        <taxon>Nematoda</taxon>
        <taxon>Chromadorea</taxon>
        <taxon>Rhabditida</taxon>
        <taxon>Spirurina</taxon>
        <taxon>Spiruromorpha</taxon>
        <taxon>Filarioidea</taxon>
        <taxon>Onchocercidae</taxon>
        <taxon>Brugia</taxon>
    </lineage>
</organism>
<keyword evidence="2" id="KW-1185">Reference proteome</keyword>
<dbReference type="AlphaFoldDB" id="A0A3P7YH66"/>
<gene>
    <name evidence="1" type="ORF">BTMF_LOCUS10713</name>
</gene>